<feature type="region of interest" description="Disordered" evidence="1">
    <location>
        <begin position="207"/>
        <end position="251"/>
    </location>
</feature>
<organism evidence="2 3">
    <name type="scientific">Plantactinospora solaniradicis</name>
    <dbReference type="NCBI Taxonomy" id="1723736"/>
    <lineage>
        <taxon>Bacteria</taxon>
        <taxon>Bacillati</taxon>
        <taxon>Actinomycetota</taxon>
        <taxon>Actinomycetes</taxon>
        <taxon>Micromonosporales</taxon>
        <taxon>Micromonosporaceae</taxon>
        <taxon>Plantactinospora</taxon>
    </lineage>
</organism>
<dbReference type="InterPro" id="IPR022492">
    <property type="entry name" value="Phosphomutase_MSMEG4193_put"/>
</dbReference>
<dbReference type="Gene3D" id="3.40.50.1240">
    <property type="entry name" value="Phosphoglycerate mutase-like"/>
    <property type="match status" value="1"/>
</dbReference>
<dbReference type="PANTHER" id="PTHR48100:SF2">
    <property type="entry name" value="CONSERVED PROTEIN"/>
    <property type="match status" value="1"/>
</dbReference>
<dbReference type="SMART" id="SM00855">
    <property type="entry name" value="PGAM"/>
    <property type="match status" value="1"/>
</dbReference>
<feature type="compositionally biased region" description="Gly residues" evidence="1">
    <location>
        <begin position="228"/>
        <end position="239"/>
    </location>
</feature>
<gene>
    <name evidence="2" type="ORF">ACFP2T_09940</name>
</gene>
<dbReference type="CDD" id="cd07067">
    <property type="entry name" value="HP_PGM_like"/>
    <property type="match status" value="1"/>
</dbReference>
<dbReference type="PANTHER" id="PTHR48100">
    <property type="entry name" value="BROAD-SPECIFICITY PHOSPHATASE YOR283W-RELATED"/>
    <property type="match status" value="1"/>
</dbReference>
<dbReference type="SUPFAM" id="SSF53254">
    <property type="entry name" value="Phosphoglycerate mutase-like"/>
    <property type="match status" value="1"/>
</dbReference>
<protein>
    <submittedName>
        <fullName evidence="2">Histidine phosphatase family protein</fullName>
    </submittedName>
</protein>
<sequence>MVIVATLLLLRHGRTTANADGGLAGRQPVELDDTGRAQASAVGARLRAIPLAAVVTSPLIRCRQTLELALPDAAPVVEDGLVECDYGAWQGQPLKKLAKDPLWQVVQQHPSAVVFPDGETMAGMAARAVEAVRRWDARITAEHGPEAIWLACSHGDVIKAIVADAMGMHLDLFQRIVADPGSVTGIRYTPVRPFVLRLNDTGGDLTGLVMPRRGRRRRPRAAESDAPVGGGAGAVGAGAGSDVPAAADGRR</sequence>
<dbReference type="NCBIfam" id="TIGR03848">
    <property type="entry name" value="MSMEG_4193"/>
    <property type="match status" value="1"/>
</dbReference>
<reference evidence="3" key="1">
    <citation type="journal article" date="2019" name="Int. J. Syst. Evol. Microbiol.">
        <title>The Global Catalogue of Microorganisms (GCM) 10K type strain sequencing project: providing services to taxonomists for standard genome sequencing and annotation.</title>
        <authorList>
            <consortium name="The Broad Institute Genomics Platform"/>
            <consortium name="The Broad Institute Genome Sequencing Center for Infectious Disease"/>
            <person name="Wu L."/>
            <person name="Ma J."/>
        </authorList>
    </citation>
    <scope>NUCLEOTIDE SEQUENCE [LARGE SCALE GENOMIC DNA]</scope>
    <source>
        <strain evidence="3">ZS-35-S2</strain>
    </source>
</reference>
<comment type="caution">
    <text evidence="2">The sequence shown here is derived from an EMBL/GenBank/DDBJ whole genome shotgun (WGS) entry which is preliminary data.</text>
</comment>
<accession>A0ABW1K6P7</accession>
<feature type="compositionally biased region" description="Low complexity" evidence="1">
    <location>
        <begin position="240"/>
        <end position="251"/>
    </location>
</feature>
<name>A0ABW1K6P7_9ACTN</name>
<evidence type="ECO:0000313" key="2">
    <source>
        <dbReference type="EMBL" id="MFC6016519.1"/>
    </source>
</evidence>
<evidence type="ECO:0000313" key="3">
    <source>
        <dbReference type="Proteomes" id="UP001596203"/>
    </source>
</evidence>
<dbReference type="InterPro" id="IPR050275">
    <property type="entry name" value="PGM_Phosphatase"/>
</dbReference>
<dbReference type="EMBL" id="JBHSPR010000008">
    <property type="protein sequence ID" value="MFC6016519.1"/>
    <property type="molecule type" value="Genomic_DNA"/>
</dbReference>
<dbReference type="InterPro" id="IPR013078">
    <property type="entry name" value="His_Pase_superF_clade-1"/>
</dbReference>
<evidence type="ECO:0000256" key="1">
    <source>
        <dbReference type="SAM" id="MobiDB-lite"/>
    </source>
</evidence>
<keyword evidence="3" id="KW-1185">Reference proteome</keyword>
<dbReference type="RefSeq" id="WP_377420007.1">
    <property type="nucleotide sequence ID" value="NZ_JBHSPR010000008.1"/>
</dbReference>
<dbReference type="Proteomes" id="UP001596203">
    <property type="component" value="Unassembled WGS sequence"/>
</dbReference>
<dbReference type="InterPro" id="IPR029033">
    <property type="entry name" value="His_PPase_superfam"/>
</dbReference>
<dbReference type="Pfam" id="PF00300">
    <property type="entry name" value="His_Phos_1"/>
    <property type="match status" value="1"/>
</dbReference>
<proteinExistence type="predicted"/>